<evidence type="ECO:0000313" key="14">
    <source>
        <dbReference type="Proteomes" id="UP000827284"/>
    </source>
</evidence>
<dbReference type="EMBL" id="BQFW01000003">
    <property type="protein sequence ID" value="GJJ69769.1"/>
    <property type="molecule type" value="Genomic_DNA"/>
</dbReference>
<comment type="function">
    <text evidence="11">Complex I functions in the transfer of electrons from NADH to the respiratory chain. Accessory subunit of the mitochondrial membrane respiratory chain NADH dehydrogenase (Complex I), that is believed not to be involved in catalysis.</text>
</comment>
<keyword evidence="4 11" id="KW-0679">Respiratory chain</keyword>
<evidence type="ECO:0000256" key="6">
    <source>
        <dbReference type="ARBA" id="ARBA00022792"/>
    </source>
</evidence>
<dbReference type="PANTHER" id="PTHR12966:SF0">
    <property type="entry name" value="NADH DEHYDROGENASE [UBIQUINONE] 1 ALPHA SUBCOMPLEX SUBUNIT 13"/>
    <property type="match status" value="1"/>
</dbReference>
<evidence type="ECO:0000256" key="9">
    <source>
        <dbReference type="ARBA" id="ARBA00023128"/>
    </source>
</evidence>
<evidence type="ECO:0000256" key="3">
    <source>
        <dbReference type="ARBA" id="ARBA00022448"/>
    </source>
</evidence>
<dbReference type="PANTHER" id="PTHR12966">
    <property type="entry name" value="NADH DEHYDROGENASE UBIQUINONE 1 ALPHA SUBCOMPLEX SUBUNIT 13"/>
    <property type="match status" value="1"/>
</dbReference>
<feature type="coiled-coil region" evidence="12">
    <location>
        <begin position="74"/>
        <end position="101"/>
    </location>
</feature>
<keyword evidence="6 11" id="KW-0999">Mitochondrion inner membrane</keyword>
<evidence type="ECO:0000256" key="5">
    <source>
        <dbReference type="ARBA" id="ARBA00022692"/>
    </source>
</evidence>
<evidence type="ECO:0000256" key="8">
    <source>
        <dbReference type="ARBA" id="ARBA00022989"/>
    </source>
</evidence>
<evidence type="ECO:0000256" key="4">
    <source>
        <dbReference type="ARBA" id="ARBA00022660"/>
    </source>
</evidence>
<name>A0A9P3H4A1_9FUNG</name>
<dbReference type="Pfam" id="PF06212">
    <property type="entry name" value="GRIM-19"/>
    <property type="match status" value="1"/>
</dbReference>
<dbReference type="AlphaFoldDB" id="A0A9P3H4A1"/>
<evidence type="ECO:0000313" key="13">
    <source>
        <dbReference type="EMBL" id="GJJ69769.1"/>
    </source>
</evidence>
<dbReference type="GO" id="GO:0005743">
    <property type="term" value="C:mitochondrial inner membrane"/>
    <property type="evidence" value="ECO:0007669"/>
    <property type="project" value="UniProtKB-SubCell"/>
</dbReference>
<reference evidence="13" key="2">
    <citation type="journal article" date="2022" name="Microbiol. Resour. Announc.">
        <title>Whole-Genome Sequence of Entomortierella parvispora E1425, a Mucoromycotan Fungus Associated with Burkholderiaceae-Related Endosymbiotic Bacteria.</title>
        <authorList>
            <person name="Herlambang A."/>
            <person name="Guo Y."/>
            <person name="Takashima Y."/>
            <person name="Narisawa K."/>
            <person name="Ohta H."/>
            <person name="Nishizawa T."/>
        </authorList>
    </citation>
    <scope>NUCLEOTIDE SEQUENCE</scope>
    <source>
        <strain evidence="13">E1425</strain>
    </source>
</reference>
<dbReference type="Proteomes" id="UP000827284">
    <property type="component" value="Unassembled WGS sequence"/>
</dbReference>
<keyword evidence="14" id="KW-1185">Reference proteome</keyword>
<evidence type="ECO:0000256" key="12">
    <source>
        <dbReference type="SAM" id="Coils"/>
    </source>
</evidence>
<feature type="transmembrane region" description="Helical" evidence="11">
    <location>
        <begin position="28"/>
        <end position="48"/>
    </location>
</feature>
<accession>A0A9P3H4A1</accession>
<dbReference type="GO" id="GO:0045271">
    <property type="term" value="C:respiratory chain complex I"/>
    <property type="evidence" value="ECO:0007669"/>
    <property type="project" value="UniProtKB-UniRule"/>
</dbReference>
<dbReference type="InterPro" id="IPR009346">
    <property type="entry name" value="GRIM-19"/>
</dbReference>
<organism evidence="13 14">
    <name type="scientific">Entomortierella parvispora</name>
    <dbReference type="NCBI Taxonomy" id="205924"/>
    <lineage>
        <taxon>Eukaryota</taxon>
        <taxon>Fungi</taxon>
        <taxon>Fungi incertae sedis</taxon>
        <taxon>Mucoromycota</taxon>
        <taxon>Mortierellomycotina</taxon>
        <taxon>Mortierellomycetes</taxon>
        <taxon>Mortierellales</taxon>
        <taxon>Mortierellaceae</taxon>
        <taxon>Entomortierella</taxon>
    </lineage>
</organism>
<comment type="subcellular location">
    <subcellularLocation>
        <location evidence="1 11">Mitochondrion inner membrane</location>
        <topology evidence="1 11">Single-pass membrane protein</topology>
        <orientation evidence="1 11">Matrix side</orientation>
    </subcellularLocation>
</comment>
<keyword evidence="5 11" id="KW-0812">Transmembrane</keyword>
<dbReference type="OrthoDB" id="3308at2759"/>
<keyword evidence="10 11" id="KW-0472">Membrane</keyword>
<keyword evidence="8 11" id="KW-1133">Transmembrane helix</keyword>
<sequence>MSAPAPQQELPRPGGFPEIRYKRYVPKIGPSGLVLFSGITLMCTLGLIRVGQGNLERRELEREKVWSRIHLIPMLQAEADRDTYRRELAAKEREAEIMKDVKGWKAGESVYNSDRYTTKSYVVVP</sequence>
<comment type="similarity">
    <text evidence="2 11">Belongs to the complex I NDUFA13 subunit family.</text>
</comment>
<evidence type="ECO:0000256" key="2">
    <source>
        <dbReference type="ARBA" id="ARBA00007312"/>
    </source>
</evidence>
<proteinExistence type="inferred from homology"/>
<keyword evidence="3 11" id="KW-0813">Transport</keyword>
<reference evidence="13" key="1">
    <citation type="submission" date="2021-11" db="EMBL/GenBank/DDBJ databases">
        <authorList>
            <person name="Herlambang A."/>
            <person name="Guo Y."/>
            <person name="Takashima Y."/>
            <person name="Nishizawa T."/>
        </authorList>
    </citation>
    <scope>NUCLEOTIDE SEQUENCE</scope>
    <source>
        <strain evidence="13">E1425</strain>
    </source>
</reference>
<gene>
    <name evidence="13" type="ORF">EMPS_02117</name>
</gene>
<comment type="caution">
    <text evidence="13">The sequence shown here is derived from an EMBL/GenBank/DDBJ whole genome shotgun (WGS) entry which is preliminary data.</text>
</comment>
<evidence type="ECO:0000256" key="7">
    <source>
        <dbReference type="ARBA" id="ARBA00022982"/>
    </source>
</evidence>
<protein>
    <recommendedName>
        <fullName evidence="11">NADH dehydrogenase [ubiquinone] 1 alpha subcomplex subunit 13</fullName>
    </recommendedName>
</protein>
<evidence type="ECO:0000256" key="11">
    <source>
        <dbReference type="RuleBase" id="RU368034"/>
    </source>
</evidence>
<evidence type="ECO:0000256" key="10">
    <source>
        <dbReference type="ARBA" id="ARBA00023136"/>
    </source>
</evidence>
<keyword evidence="12" id="KW-0175">Coiled coil</keyword>
<keyword evidence="7 11" id="KW-0249">Electron transport</keyword>
<keyword evidence="9 11" id="KW-0496">Mitochondrion</keyword>
<evidence type="ECO:0000256" key="1">
    <source>
        <dbReference type="ARBA" id="ARBA00004298"/>
    </source>
</evidence>